<reference evidence="1 2" key="2">
    <citation type="submission" date="2015-01" db="EMBL/GenBank/DDBJ databases">
        <title>Complete genome sequence of Pyrinomonas methylaliphatogenes type strain K22T.</title>
        <authorList>
            <person name="Lee K.C.Y."/>
            <person name="Power J.F."/>
            <person name="Dunfield P.F."/>
            <person name="Morgan X.C."/>
            <person name="Huttenhower C."/>
            <person name="Stott M.B."/>
        </authorList>
    </citation>
    <scope>NUCLEOTIDE SEQUENCE [LARGE SCALE GENOMIC DNA]</scope>
    <source>
        <strain evidence="1 2">K22</strain>
    </source>
</reference>
<evidence type="ECO:0000313" key="2">
    <source>
        <dbReference type="Proteomes" id="UP000031518"/>
    </source>
</evidence>
<dbReference type="AlphaFoldDB" id="A0A0B6WZ70"/>
<dbReference type="STRING" id="454194.PYK22_01466"/>
<evidence type="ECO:0000313" key="1">
    <source>
        <dbReference type="EMBL" id="CDM65465.1"/>
    </source>
</evidence>
<accession>A0A0B6WZ70</accession>
<reference evidence="1 2" key="1">
    <citation type="submission" date="2013-12" db="EMBL/GenBank/DDBJ databases">
        <authorList>
            <person name="Stott M."/>
        </authorList>
    </citation>
    <scope>NUCLEOTIDE SEQUENCE [LARGE SCALE GENOMIC DNA]</scope>
    <source>
        <strain evidence="1 2">K22</strain>
    </source>
</reference>
<protein>
    <submittedName>
        <fullName evidence="1">Uncharacterized protein</fullName>
    </submittedName>
</protein>
<sequence length="33" mass="3691">MLDAIFILVTVLFFLASLGYVSWCDRLRGEGGK</sequence>
<organism evidence="1 2">
    <name type="scientific">Pyrinomonas methylaliphatogenes</name>
    <dbReference type="NCBI Taxonomy" id="454194"/>
    <lineage>
        <taxon>Bacteria</taxon>
        <taxon>Pseudomonadati</taxon>
        <taxon>Acidobacteriota</taxon>
        <taxon>Blastocatellia</taxon>
        <taxon>Blastocatellales</taxon>
        <taxon>Pyrinomonadaceae</taxon>
        <taxon>Pyrinomonas</taxon>
    </lineage>
</organism>
<dbReference type="Proteomes" id="UP000031518">
    <property type="component" value="Unassembled WGS sequence"/>
</dbReference>
<name>A0A0B6WZ70_9BACT</name>
<keyword evidence="2" id="KW-1185">Reference proteome</keyword>
<dbReference type="EMBL" id="CBXV010000005">
    <property type="protein sequence ID" value="CDM65465.1"/>
    <property type="molecule type" value="Genomic_DNA"/>
</dbReference>
<proteinExistence type="predicted"/>
<gene>
    <name evidence="1" type="ORF">PYK22_01466</name>
</gene>